<dbReference type="SUPFAM" id="SSF55874">
    <property type="entry name" value="ATPase domain of HSP90 chaperone/DNA topoisomerase II/histidine kinase"/>
    <property type="match status" value="1"/>
</dbReference>
<evidence type="ECO:0000259" key="12">
    <source>
        <dbReference type="PROSITE" id="PS50112"/>
    </source>
</evidence>
<comment type="caution">
    <text evidence="14">The sequence shown here is derived from an EMBL/GenBank/DDBJ whole genome shotgun (WGS) entry which is preliminary data.</text>
</comment>
<proteinExistence type="predicted"/>
<dbReference type="PRINTS" id="PR00344">
    <property type="entry name" value="BCTRLSENSOR"/>
</dbReference>
<dbReference type="InterPro" id="IPR035965">
    <property type="entry name" value="PAS-like_dom_sf"/>
</dbReference>
<dbReference type="CDD" id="cd00130">
    <property type="entry name" value="PAS"/>
    <property type="match status" value="1"/>
</dbReference>
<dbReference type="AlphaFoldDB" id="A0A9X4BGY1"/>
<feature type="domain" description="Histidine kinase" evidence="10">
    <location>
        <begin position="313"/>
        <end position="537"/>
    </location>
</feature>
<dbReference type="InterPro" id="IPR013767">
    <property type="entry name" value="PAS_fold"/>
</dbReference>
<accession>A0A9X4BGY1</accession>
<keyword evidence="5" id="KW-0547">Nucleotide-binding</keyword>
<keyword evidence="3 9" id="KW-0597">Phosphoprotein</keyword>
<dbReference type="Pfam" id="PF00512">
    <property type="entry name" value="HisKA"/>
    <property type="match status" value="1"/>
</dbReference>
<dbReference type="Gene3D" id="3.40.50.2300">
    <property type="match status" value="1"/>
</dbReference>
<evidence type="ECO:0000259" key="10">
    <source>
        <dbReference type="PROSITE" id="PS50109"/>
    </source>
</evidence>
<dbReference type="InterPro" id="IPR029016">
    <property type="entry name" value="GAF-like_dom_sf"/>
</dbReference>
<dbReference type="NCBIfam" id="TIGR00229">
    <property type="entry name" value="sensory_box"/>
    <property type="match status" value="1"/>
</dbReference>
<dbReference type="InterPro" id="IPR036097">
    <property type="entry name" value="HisK_dim/P_sf"/>
</dbReference>
<dbReference type="GO" id="GO:0006355">
    <property type="term" value="P:regulation of DNA-templated transcription"/>
    <property type="evidence" value="ECO:0007669"/>
    <property type="project" value="InterPro"/>
</dbReference>
<name>A0A9X4BGY1_9GAMM</name>
<evidence type="ECO:0000256" key="6">
    <source>
        <dbReference type="ARBA" id="ARBA00022777"/>
    </source>
</evidence>
<dbReference type="PANTHER" id="PTHR43065">
    <property type="entry name" value="SENSOR HISTIDINE KINASE"/>
    <property type="match status" value="1"/>
</dbReference>
<dbReference type="InterPro" id="IPR004358">
    <property type="entry name" value="Sig_transdc_His_kin-like_C"/>
</dbReference>
<dbReference type="PROSITE" id="PS50112">
    <property type="entry name" value="PAS"/>
    <property type="match status" value="1"/>
</dbReference>
<evidence type="ECO:0000256" key="2">
    <source>
        <dbReference type="ARBA" id="ARBA00012438"/>
    </source>
</evidence>
<dbReference type="PROSITE" id="PS50109">
    <property type="entry name" value="HIS_KIN"/>
    <property type="match status" value="1"/>
</dbReference>
<dbReference type="EMBL" id="JAOVZO020000003">
    <property type="protein sequence ID" value="MDC8011668.1"/>
    <property type="molecule type" value="Genomic_DNA"/>
</dbReference>
<dbReference type="Pfam" id="PF00989">
    <property type="entry name" value="PAS"/>
    <property type="match status" value="1"/>
</dbReference>
<evidence type="ECO:0000256" key="4">
    <source>
        <dbReference type="ARBA" id="ARBA00022679"/>
    </source>
</evidence>
<dbReference type="InterPro" id="IPR003661">
    <property type="entry name" value="HisK_dim/P_dom"/>
</dbReference>
<dbReference type="PROSITE" id="PS50113">
    <property type="entry name" value="PAC"/>
    <property type="match status" value="1"/>
</dbReference>
<dbReference type="SMART" id="SM00448">
    <property type="entry name" value="REC"/>
    <property type="match status" value="1"/>
</dbReference>
<evidence type="ECO:0000259" key="11">
    <source>
        <dbReference type="PROSITE" id="PS50110"/>
    </source>
</evidence>
<evidence type="ECO:0000256" key="7">
    <source>
        <dbReference type="ARBA" id="ARBA00022840"/>
    </source>
</evidence>
<dbReference type="Pfam" id="PF02518">
    <property type="entry name" value="HATPase_c"/>
    <property type="match status" value="1"/>
</dbReference>
<feature type="modified residue" description="4-aspartylphosphate" evidence="9">
    <location>
        <position position="607"/>
    </location>
</feature>
<dbReference type="PROSITE" id="PS50110">
    <property type="entry name" value="RESPONSE_REGULATORY"/>
    <property type="match status" value="1"/>
</dbReference>
<keyword evidence="15" id="KW-1185">Reference proteome</keyword>
<dbReference type="InterPro" id="IPR036890">
    <property type="entry name" value="HATPase_C_sf"/>
</dbReference>
<dbReference type="InterPro" id="IPR000700">
    <property type="entry name" value="PAS-assoc_C"/>
</dbReference>
<dbReference type="InterPro" id="IPR003594">
    <property type="entry name" value="HATPase_dom"/>
</dbReference>
<organism evidence="14 15">
    <name type="scientific">Tahibacter soli</name>
    <dbReference type="NCBI Taxonomy" id="2983605"/>
    <lineage>
        <taxon>Bacteria</taxon>
        <taxon>Pseudomonadati</taxon>
        <taxon>Pseudomonadota</taxon>
        <taxon>Gammaproteobacteria</taxon>
        <taxon>Lysobacterales</taxon>
        <taxon>Rhodanobacteraceae</taxon>
        <taxon>Tahibacter</taxon>
    </lineage>
</organism>
<sequence>MTSHAPDERSALYRALFETAPDAMVVVGLDGRIVLANPQAALLFGYAVDELLGQPVEIMLPEHVRDAHLAHKARYMERPRVRPMGAGQELVGRRRDGTHFPVEIALSPVSDAGATLFAASIRDISETQRQRQALARSRYDAFTAKIGQLALEAPDFDHLAEKVAPLVVEALDADGAGIFVLQPQRGEILSCAARSVDSDVVAAACRSIDLSAVAGAGAGAEAHPLDSFVPASIRSDFAAAGVEGGCFVPILNMANPMGALVVLMRRRRVFDRDAEHFLKVVANVLATAALRHQTQDQLAHAQRLDAVGQLTGGIAHDFNNLLTIVSGNLQILEDELVDNPDASDVIARALRAVGRGAELTRKLLAFARRQRLSPAAIDTRKLLDELGVMLKRTLGETIRVEVDCGEAGKALPPVFADPSQLEGALLNLALNARDAMPRGGRLELTARALDVDAGAATSELPAGNYIAVSVADSGLGMSPDVLARAFEPFFTTKEAGKGSGLGLSMVYGFVKQSGGHLLAQSQLGYGTLIELYLPVASTGAPGIVNAPAATPRRGKEAILVVEDEFEVRGIAVAFLRSLGYSVHEASDAAQALAVLRDEPEIALLFSDVVLGNGQTGIELAYAARSMRPDLPVLLTSGYDGLDSDLPRGVPLVRKPYRKEDLAGAVRDVLDRAP</sequence>
<dbReference type="Proteomes" id="UP001139971">
    <property type="component" value="Unassembled WGS sequence"/>
</dbReference>
<evidence type="ECO:0000259" key="13">
    <source>
        <dbReference type="PROSITE" id="PS50113"/>
    </source>
</evidence>
<dbReference type="PANTHER" id="PTHR43065:SF42">
    <property type="entry name" value="TWO-COMPONENT SENSOR PPRA"/>
    <property type="match status" value="1"/>
</dbReference>
<dbReference type="SMART" id="SM00065">
    <property type="entry name" value="GAF"/>
    <property type="match status" value="1"/>
</dbReference>
<dbReference type="SUPFAM" id="SSF55781">
    <property type="entry name" value="GAF domain-like"/>
    <property type="match status" value="1"/>
</dbReference>
<evidence type="ECO:0000256" key="8">
    <source>
        <dbReference type="ARBA" id="ARBA00023012"/>
    </source>
</evidence>
<dbReference type="Pfam" id="PF00072">
    <property type="entry name" value="Response_reg"/>
    <property type="match status" value="1"/>
</dbReference>
<dbReference type="InterPro" id="IPR003018">
    <property type="entry name" value="GAF"/>
</dbReference>
<dbReference type="InterPro" id="IPR005467">
    <property type="entry name" value="His_kinase_dom"/>
</dbReference>
<keyword evidence="8" id="KW-0902">Two-component regulatory system</keyword>
<evidence type="ECO:0000256" key="9">
    <source>
        <dbReference type="PROSITE-ProRule" id="PRU00169"/>
    </source>
</evidence>
<dbReference type="Gene3D" id="3.30.450.40">
    <property type="match status" value="1"/>
</dbReference>
<evidence type="ECO:0000256" key="5">
    <source>
        <dbReference type="ARBA" id="ARBA00022741"/>
    </source>
</evidence>
<dbReference type="InterPro" id="IPR011006">
    <property type="entry name" value="CheY-like_superfamily"/>
</dbReference>
<dbReference type="InterPro" id="IPR001789">
    <property type="entry name" value="Sig_transdc_resp-reg_receiver"/>
</dbReference>
<dbReference type="SUPFAM" id="SSF55785">
    <property type="entry name" value="PYP-like sensor domain (PAS domain)"/>
    <property type="match status" value="1"/>
</dbReference>
<dbReference type="SMART" id="SM00387">
    <property type="entry name" value="HATPase_c"/>
    <property type="match status" value="1"/>
</dbReference>
<dbReference type="SMART" id="SM00091">
    <property type="entry name" value="PAS"/>
    <property type="match status" value="1"/>
</dbReference>
<dbReference type="Gene3D" id="3.30.565.10">
    <property type="entry name" value="Histidine kinase-like ATPase, C-terminal domain"/>
    <property type="match status" value="1"/>
</dbReference>
<dbReference type="Gene3D" id="1.10.287.130">
    <property type="match status" value="1"/>
</dbReference>
<reference evidence="14" key="1">
    <citation type="submission" date="2023-02" db="EMBL/GenBank/DDBJ databases">
        <title>Tahibacter soli sp. nov. isolated from soil.</title>
        <authorList>
            <person name="Baek J.H."/>
            <person name="Lee J.K."/>
            <person name="Choi D.G."/>
            <person name="Jeon C.O."/>
        </authorList>
    </citation>
    <scope>NUCLEOTIDE SEQUENCE</scope>
    <source>
        <strain evidence="14">BL</strain>
    </source>
</reference>
<evidence type="ECO:0000313" key="15">
    <source>
        <dbReference type="Proteomes" id="UP001139971"/>
    </source>
</evidence>
<dbReference type="GO" id="GO:0000155">
    <property type="term" value="F:phosphorelay sensor kinase activity"/>
    <property type="evidence" value="ECO:0007669"/>
    <property type="project" value="InterPro"/>
</dbReference>
<dbReference type="SUPFAM" id="SSF47384">
    <property type="entry name" value="Homodimeric domain of signal transducing histidine kinase"/>
    <property type="match status" value="1"/>
</dbReference>
<comment type="catalytic activity">
    <reaction evidence="1">
        <text>ATP + protein L-histidine = ADP + protein N-phospho-L-histidine.</text>
        <dbReference type="EC" id="2.7.13.3"/>
    </reaction>
</comment>
<dbReference type="Gene3D" id="3.30.450.20">
    <property type="entry name" value="PAS domain"/>
    <property type="match status" value="1"/>
</dbReference>
<dbReference type="GO" id="GO:0005524">
    <property type="term" value="F:ATP binding"/>
    <property type="evidence" value="ECO:0007669"/>
    <property type="project" value="UniProtKB-KW"/>
</dbReference>
<dbReference type="InterPro" id="IPR000014">
    <property type="entry name" value="PAS"/>
</dbReference>
<keyword evidence="6" id="KW-0418">Kinase</keyword>
<keyword evidence="7" id="KW-0067">ATP-binding</keyword>
<dbReference type="SMART" id="SM00388">
    <property type="entry name" value="HisKA"/>
    <property type="match status" value="1"/>
</dbReference>
<gene>
    <name evidence="14" type="ORF">OD750_003820</name>
</gene>
<evidence type="ECO:0000313" key="14">
    <source>
        <dbReference type="EMBL" id="MDC8011668.1"/>
    </source>
</evidence>
<feature type="domain" description="PAC" evidence="13">
    <location>
        <begin position="86"/>
        <end position="136"/>
    </location>
</feature>
<evidence type="ECO:0000256" key="3">
    <source>
        <dbReference type="ARBA" id="ARBA00022553"/>
    </source>
</evidence>
<dbReference type="SUPFAM" id="SSF52172">
    <property type="entry name" value="CheY-like"/>
    <property type="match status" value="1"/>
</dbReference>
<dbReference type="RefSeq" id="WP_263542884.1">
    <property type="nucleotide sequence ID" value="NZ_JAOVZO020000003.1"/>
</dbReference>
<keyword evidence="4" id="KW-0808">Transferase</keyword>
<feature type="domain" description="PAS" evidence="12">
    <location>
        <begin position="9"/>
        <end position="62"/>
    </location>
</feature>
<protein>
    <recommendedName>
        <fullName evidence="2">histidine kinase</fullName>
        <ecNumber evidence="2">2.7.13.3</ecNumber>
    </recommendedName>
</protein>
<feature type="domain" description="Response regulatory" evidence="11">
    <location>
        <begin position="557"/>
        <end position="669"/>
    </location>
</feature>
<dbReference type="EC" id="2.7.13.3" evidence="2"/>
<evidence type="ECO:0000256" key="1">
    <source>
        <dbReference type="ARBA" id="ARBA00000085"/>
    </source>
</evidence>